<organism evidence="1">
    <name type="scientific">Silene latifolia</name>
    <name type="common">White campion</name>
    <name type="synonym">Bladder campion</name>
    <dbReference type="NCBI Taxonomy" id="37657"/>
    <lineage>
        <taxon>Eukaryota</taxon>
        <taxon>Viridiplantae</taxon>
        <taxon>Streptophyta</taxon>
        <taxon>Embryophyta</taxon>
        <taxon>Tracheophyta</taxon>
        <taxon>Spermatophyta</taxon>
        <taxon>Magnoliopsida</taxon>
        <taxon>eudicotyledons</taxon>
        <taxon>Gunneridae</taxon>
        <taxon>Pentapetalae</taxon>
        <taxon>Caryophyllales</taxon>
        <taxon>Caryophyllaceae</taxon>
        <taxon>Sileneae</taxon>
        <taxon>Silene</taxon>
        <taxon>Silene subgen. Behenantha</taxon>
        <taxon>Silene sect. Melandrium</taxon>
    </lineage>
</organism>
<dbReference type="AlphaFoldDB" id="T1E121"/>
<accession>T1E121</accession>
<sequence>MLLIAFPFTSPDGTKVVYRSTRGHDEDEKKMYKNLFIMDAEYGDSDEPMQLTKGKCIDTHCQWSPNGDWIAFASNRGNPTAQAPPGLPDPGFFGIYLTKADDPNFEPIKVIDSGFKRARELFPGHCVHPCFSPDGKSLIFAADLAAVSVDPISLPLFVHSVRPYGDIFMVDLKMDDINKNKEMDKYTRITHSRYENST</sequence>
<dbReference type="InterPro" id="IPR011042">
    <property type="entry name" value="6-blade_b-propeller_TolB-like"/>
</dbReference>
<feature type="non-terminal residue" evidence="1">
    <location>
        <position position="198"/>
    </location>
</feature>
<dbReference type="PANTHER" id="PTHR32161:SF21">
    <property type="entry name" value="OS03G0314500 PROTEIN"/>
    <property type="match status" value="1"/>
</dbReference>
<dbReference type="EMBL" id="GAKC01000129">
    <property type="protein sequence ID" value="JAA92778.1"/>
    <property type="molecule type" value="mRNA"/>
</dbReference>
<evidence type="ECO:0000313" key="1">
    <source>
        <dbReference type="EMBL" id="JAA92778.1"/>
    </source>
</evidence>
<dbReference type="Gene3D" id="2.120.10.30">
    <property type="entry name" value="TolB, C-terminal domain"/>
    <property type="match status" value="1"/>
</dbReference>
<reference evidence="1" key="1">
    <citation type="journal article" date="2013" name="Genetics">
        <title>Expansion of the Pseudo-autosomal Region and Ongoing Recombination Suppression in the Silene latifolia Sex Chromosomes.</title>
        <authorList>
            <person name="Bergero R."/>
            <person name="Qiu S."/>
            <person name="Forrest A."/>
            <person name="Borthwick H."/>
            <person name="Charlesworth D."/>
        </authorList>
    </citation>
    <scope>NUCLEOTIDE SEQUENCE</scope>
    <source>
        <tissue evidence="1">Flower bud</tissue>
    </source>
</reference>
<name>T1E121_SILLA</name>
<dbReference type="SUPFAM" id="SSF82171">
    <property type="entry name" value="DPP6 N-terminal domain-like"/>
    <property type="match status" value="1"/>
</dbReference>
<dbReference type="Pfam" id="PF07676">
    <property type="entry name" value="PD40"/>
    <property type="match status" value="3"/>
</dbReference>
<protein>
    <submittedName>
        <fullName evidence="1">Uncharacterized protein</fullName>
    </submittedName>
</protein>
<dbReference type="PANTHER" id="PTHR32161">
    <property type="entry name" value="DPP6 N-TERMINAL DOMAIN-LIKE PROTEIN"/>
    <property type="match status" value="1"/>
</dbReference>
<dbReference type="InterPro" id="IPR011659">
    <property type="entry name" value="WD40"/>
</dbReference>
<proteinExistence type="evidence at transcript level"/>